<evidence type="ECO:0000256" key="4">
    <source>
        <dbReference type="ARBA" id="ARBA00023157"/>
    </source>
</evidence>
<evidence type="ECO:0000313" key="10">
    <source>
        <dbReference type="Proteomes" id="UP000829720"/>
    </source>
</evidence>
<feature type="compositionally biased region" description="Polar residues" evidence="5">
    <location>
        <begin position="846"/>
        <end position="855"/>
    </location>
</feature>
<dbReference type="Gene3D" id="3.80.10.10">
    <property type="entry name" value="Ribonuclease Inhibitor"/>
    <property type="match status" value="2"/>
</dbReference>
<evidence type="ECO:0000256" key="1">
    <source>
        <dbReference type="ARBA" id="ARBA00022614"/>
    </source>
</evidence>
<feature type="compositionally biased region" description="Polar residues" evidence="5">
    <location>
        <begin position="680"/>
        <end position="689"/>
    </location>
</feature>
<feature type="chain" id="PRO_5035744724" description="Ig-like domain-containing protein" evidence="7">
    <location>
        <begin position="23"/>
        <end position="1192"/>
    </location>
</feature>
<dbReference type="Gene3D" id="2.60.40.10">
    <property type="entry name" value="Immunoglobulins"/>
    <property type="match status" value="1"/>
</dbReference>
<accession>A0A8T3CYW4</accession>
<dbReference type="SMART" id="SM00409">
    <property type="entry name" value="IG"/>
    <property type="match status" value="1"/>
</dbReference>
<dbReference type="Proteomes" id="UP000829720">
    <property type="component" value="Unassembled WGS sequence"/>
</dbReference>
<keyword evidence="1" id="KW-0433">Leucine-rich repeat</keyword>
<feature type="compositionally biased region" description="Polar residues" evidence="5">
    <location>
        <begin position="878"/>
        <end position="887"/>
    </location>
</feature>
<evidence type="ECO:0000313" key="9">
    <source>
        <dbReference type="EMBL" id="KAI1888717.1"/>
    </source>
</evidence>
<dbReference type="SUPFAM" id="SSF48726">
    <property type="entry name" value="Immunoglobulin"/>
    <property type="match status" value="1"/>
</dbReference>
<evidence type="ECO:0000259" key="8">
    <source>
        <dbReference type="PROSITE" id="PS50835"/>
    </source>
</evidence>
<reference evidence="9" key="1">
    <citation type="submission" date="2021-01" db="EMBL/GenBank/DDBJ databases">
        <authorList>
            <person name="Zahm M."/>
            <person name="Roques C."/>
            <person name="Cabau C."/>
            <person name="Klopp C."/>
            <person name="Donnadieu C."/>
            <person name="Jouanno E."/>
            <person name="Lampietro C."/>
            <person name="Louis A."/>
            <person name="Herpin A."/>
            <person name="Echchiki A."/>
            <person name="Berthelot C."/>
            <person name="Parey E."/>
            <person name="Roest-Crollius H."/>
            <person name="Braasch I."/>
            <person name="Postlethwait J."/>
            <person name="Bobe J."/>
            <person name="Montfort J."/>
            <person name="Bouchez O."/>
            <person name="Begum T."/>
            <person name="Mejri S."/>
            <person name="Adams A."/>
            <person name="Chen W.-J."/>
            <person name="Guiguen Y."/>
        </authorList>
    </citation>
    <scope>NUCLEOTIDE SEQUENCE</scope>
    <source>
        <tissue evidence="9">Blood</tissue>
    </source>
</reference>
<feature type="compositionally biased region" description="Polar residues" evidence="5">
    <location>
        <begin position="862"/>
        <end position="871"/>
    </location>
</feature>
<dbReference type="SUPFAM" id="SSF52058">
    <property type="entry name" value="L domain-like"/>
    <property type="match status" value="1"/>
</dbReference>
<dbReference type="PROSITE" id="PS51450">
    <property type="entry name" value="LRR"/>
    <property type="match status" value="3"/>
</dbReference>
<dbReference type="PANTHER" id="PTHR24366:SF171">
    <property type="entry name" value="LEUCINE RICH REPEAT NEURONAL 4"/>
    <property type="match status" value="1"/>
</dbReference>
<evidence type="ECO:0000256" key="3">
    <source>
        <dbReference type="ARBA" id="ARBA00022737"/>
    </source>
</evidence>
<keyword evidence="4" id="KW-1015">Disulfide bond</keyword>
<dbReference type="InterPro" id="IPR007110">
    <property type="entry name" value="Ig-like_dom"/>
</dbReference>
<sequence>MELSHWERCAAVLLVLLQVALSLPCCPMPCLCEGGVSVNCSSVGLSLANVRIPASVTTLDLSHNALPSLNPLQPLLPNLTHLYLGHNLLAHLSLCWRQPTLRSGNGLCATWAPRLELLSAERNQLQHVPQGVGGALQVLNLSHNRISSLQPQDLQACTHLRELHLQHNRITTLLHLALRELPELQILDLRFNALSTLTVPAYLSLRNLNTQVELSGNPWRCDCGLRAVRRWMGVAADGPHPPWQLECSGPAQVAGWNLLHLDDDDLTCDTPIGGAESQQEVTVQQGVELLLPCGASGSELNQVYWWTPNGSIQLASAGLGGGLLIHNVSEQETGLYLCTTGMTNQEPVAAFTVRIRRGVAGAEPAPDWLSQAERRRTQSELALAVCLSVFLTFIAAFILGALARPLLDTLWGRVRAWRRPPVPPKATPYDNQGFSEQEGHDEEEEDTQRDPNMPYYITVLPESDGSHTRGNDSGLELPGDSKSIPSKKRTAPQPAPRRSQPTLKEEVLEADHTSDCCRGGDQSESSMEGSPHPIRAMEFEPIPDPQDLEMAANHSTAAMEQSKHHLSTIHDLNHDLEQKPTRLSVSSEEFAASKPDTTMPPGDSPFPVSDWADSRWEPHPSGVWDTPPHAAPQDKAPPLGGLLSDRASDPGSDPELWNDSGESFRFTDSPMGGSARASGRNLSLAQQLKDSPWSPFHQSEAAERHPNEDHPRPEEAEFPTNPIKGEPLAVLGGSPEPTEYSVNPEISDNSPEPTEYSVNPENTALNLENITLNSHSTGPGVDPFTAAPPTAWVICTDQPTENTSSDWAGFDPPAPWPVEFGQASTERESTSDSDSSQEPTEYRVNPENSDSSQEPTEYRVNPKNSDSSLGTTEYRVNPENSDSSQEPTEYRVNPENSDSSLGTTEYRVNPESPTLQPDITALNAEHPSLNPEDEALNPKSIEPGVEPFPLPHPGRAGGAPWVTCTEQHMITTGPDWGGCDPTVPWPPQEGGAALGEMDSTPLQPAPPPTEQALEMGYPLESGYPLKPRRSLRHGTLGQEAAGQEVWPVVAAGDMAPPPQAQPKQDWRREGVFFQRKRAMDKFTTASQSSPTQHLCGSVTMETSHTQRTSTWLSQAEDGDAGVAGENDHNPAANEHVRITMETLTMETSHTQSTSTWIGHTGVASDSEGESDPTTSDHTSFVFRSCRDEGSEA</sequence>
<feature type="region of interest" description="Disordered" evidence="5">
    <location>
        <begin position="418"/>
        <end position="535"/>
    </location>
</feature>
<feature type="transmembrane region" description="Helical" evidence="6">
    <location>
        <begin position="381"/>
        <end position="403"/>
    </location>
</feature>
<dbReference type="InterPro" id="IPR032675">
    <property type="entry name" value="LRR_dom_sf"/>
</dbReference>
<keyword evidence="6" id="KW-0812">Transmembrane</keyword>
<dbReference type="Pfam" id="PF13855">
    <property type="entry name" value="LRR_8"/>
    <property type="match status" value="1"/>
</dbReference>
<dbReference type="SMART" id="SM00082">
    <property type="entry name" value="LRRCT"/>
    <property type="match status" value="1"/>
</dbReference>
<feature type="compositionally biased region" description="Polar residues" evidence="5">
    <location>
        <begin position="894"/>
        <end position="903"/>
    </location>
</feature>
<feature type="compositionally biased region" description="Basic and acidic residues" evidence="5">
    <location>
        <begin position="503"/>
        <end position="515"/>
    </location>
</feature>
<evidence type="ECO:0000256" key="5">
    <source>
        <dbReference type="SAM" id="MobiDB-lite"/>
    </source>
</evidence>
<dbReference type="InterPro" id="IPR003591">
    <property type="entry name" value="Leu-rich_rpt_typical-subtyp"/>
</dbReference>
<evidence type="ECO:0000256" key="2">
    <source>
        <dbReference type="ARBA" id="ARBA00022729"/>
    </source>
</evidence>
<protein>
    <recommendedName>
        <fullName evidence="8">Ig-like domain-containing protein</fullName>
    </recommendedName>
</protein>
<evidence type="ECO:0000256" key="6">
    <source>
        <dbReference type="SAM" id="Phobius"/>
    </source>
</evidence>
<keyword evidence="2 7" id="KW-0732">Signal</keyword>
<keyword evidence="6" id="KW-1133">Transmembrane helix</keyword>
<dbReference type="OrthoDB" id="660555at2759"/>
<keyword evidence="6" id="KW-0472">Membrane</keyword>
<organism evidence="9 10">
    <name type="scientific">Albula goreensis</name>
    <dbReference type="NCBI Taxonomy" id="1534307"/>
    <lineage>
        <taxon>Eukaryota</taxon>
        <taxon>Metazoa</taxon>
        <taxon>Chordata</taxon>
        <taxon>Craniata</taxon>
        <taxon>Vertebrata</taxon>
        <taxon>Euteleostomi</taxon>
        <taxon>Actinopterygii</taxon>
        <taxon>Neopterygii</taxon>
        <taxon>Teleostei</taxon>
        <taxon>Albuliformes</taxon>
        <taxon>Albulidae</taxon>
        <taxon>Albula</taxon>
    </lineage>
</organism>
<feature type="compositionally biased region" description="Polar residues" evidence="5">
    <location>
        <begin position="797"/>
        <end position="806"/>
    </location>
</feature>
<gene>
    <name evidence="9" type="ORF">AGOR_G00171600</name>
</gene>
<keyword evidence="10" id="KW-1185">Reference proteome</keyword>
<feature type="region of interest" description="Disordered" evidence="5">
    <location>
        <begin position="581"/>
        <end position="948"/>
    </location>
</feature>
<dbReference type="SMART" id="SM00369">
    <property type="entry name" value="LRR_TYP"/>
    <property type="match status" value="5"/>
</dbReference>
<comment type="caution">
    <text evidence="9">The sequence shown here is derived from an EMBL/GenBank/DDBJ whole genome shotgun (WGS) entry which is preliminary data.</text>
</comment>
<dbReference type="EMBL" id="JAERUA010000016">
    <property type="protein sequence ID" value="KAI1888717.1"/>
    <property type="molecule type" value="Genomic_DNA"/>
</dbReference>
<evidence type="ECO:0000256" key="7">
    <source>
        <dbReference type="SAM" id="SignalP"/>
    </source>
</evidence>
<feature type="domain" description="Ig-like" evidence="8">
    <location>
        <begin position="271"/>
        <end position="349"/>
    </location>
</feature>
<name>A0A8T3CYW4_9TELE</name>
<feature type="compositionally biased region" description="Polar residues" evidence="5">
    <location>
        <begin position="740"/>
        <end position="777"/>
    </location>
</feature>
<dbReference type="InterPro" id="IPR000483">
    <property type="entry name" value="Cys-rich_flank_reg_C"/>
</dbReference>
<dbReference type="PANTHER" id="PTHR24366">
    <property type="entry name" value="IG(IMMUNOGLOBULIN) AND LRR(LEUCINE RICH REPEAT) DOMAINS"/>
    <property type="match status" value="1"/>
</dbReference>
<feature type="compositionally biased region" description="Basic and acidic residues" evidence="5">
    <location>
        <begin position="700"/>
        <end position="715"/>
    </location>
</feature>
<feature type="region of interest" description="Disordered" evidence="5">
    <location>
        <begin position="1149"/>
        <end position="1192"/>
    </location>
</feature>
<proteinExistence type="predicted"/>
<dbReference type="InterPro" id="IPR036179">
    <property type="entry name" value="Ig-like_dom_sf"/>
</dbReference>
<keyword evidence="3" id="KW-0677">Repeat</keyword>
<dbReference type="AlphaFoldDB" id="A0A8T3CYW4"/>
<dbReference type="InterPro" id="IPR013783">
    <property type="entry name" value="Ig-like_fold"/>
</dbReference>
<dbReference type="InterPro" id="IPR003599">
    <property type="entry name" value="Ig_sub"/>
</dbReference>
<dbReference type="PROSITE" id="PS50835">
    <property type="entry name" value="IG_LIKE"/>
    <property type="match status" value="1"/>
</dbReference>
<dbReference type="InterPro" id="IPR001611">
    <property type="entry name" value="Leu-rich_rpt"/>
</dbReference>
<feature type="signal peptide" evidence="7">
    <location>
        <begin position="1"/>
        <end position="22"/>
    </location>
</feature>